<evidence type="ECO:0000256" key="1">
    <source>
        <dbReference type="SAM" id="Coils"/>
    </source>
</evidence>
<evidence type="ECO:0000313" key="3">
    <source>
        <dbReference type="EMBL" id="MFD1746874.1"/>
    </source>
</evidence>
<keyword evidence="4" id="KW-1185">Reference proteome</keyword>
<accession>A0ABW4M6N4</accession>
<keyword evidence="1" id="KW-0175">Coiled coil</keyword>
<feature type="coiled-coil region" evidence="1">
    <location>
        <begin position="99"/>
        <end position="148"/>
    </location>
</feature>
<evidence type="ECO:0000313" key="4">
    <source>
        <dbReference type="Proteomes" id="UP001597322"/>
    </source>
</evidence>
<feature type="domain" description="CHAD" evidence="2">
    <location>
        <begin position="8"/>
        <end position="288"/>
    </location>
</feature>
<dbReference type="Gene3D" id="1.40.20.10">
    <property type="entry name" value="CHAD domain"/>
    <property type="match status" value="1"/>
</dbReference>
<dbReference type="SMART" id="SM00880">
    <property type="entry name" value="CHAD"/>
    <property type="match status" value="1"/>
</dbReference>
<comment type="caution">
    <text evidence="3">The sequence shown here is derived from an EMBL/GenBank/DDBJ whole genome shotgun (WGS) entry which is preliminary data.</text>
</comment>
<reference evidence="4" key="1">
    <citation type="journal article" date="2019" name="Int. J. Syst. Evol. Microbiol.">
        <title>The Global Catalogue of Microorganisms (GCM) 10K type strain sequencing project: providing services to taxonomists for standard genome sequencing and annotation.</title>
        <authorList>
            <consortium name="The Broad Institute Genomics Platform"/>
            <consortium name="The Broad Institute Genome Sequencing Center for Infectious Disease"/>
            <person name="Wu L."/>
            <person name="Ma J."/>
        </authorList>
    </citation>
    <scope>NUCLEOTIDE SEQUENCE [LARGE SCALE GENOMIC DNA]</scope>
    <source>
        <strain evidence="4">CG52</strain>
    </source>
</reference>
<organism evidence="3 4">
    <name type="scientific">Rhizobium helianthi</name>
    <dbReference type="NCBI Taxonomy" id="1132695"/>
    <lineage>
        <taxon>Bacteria</taxon>
        <taxon>Pseudomonadati</taxon>
        <taxon>Pseudomonadota</taxon>
        <taxon>Alphaproteobacteria</taxon>
        <taxon>Hyphomicrobiales</taxon>
        <taxon>Rhizobiaceae</taxon>
        <taxon>Rhizobium/Agrobacterium group</taxon>
        <taxon>Rhizobium</taxon>
    </lineage>
</organism>
<gene>
    <name evidence="3" type="ORF">ACFSE1_15465</name>
</gene>
<dbReference type="EMBL" id="JBHUEQ010000026">
    <property type="protein sequence ID" value="MFD1746874.1"/>
    <property type="molecule type" value="Genomic_DNA"/>
</dbReference>
<dbReference type="InterPro" id="IPR038186">
    <property type="entry name" value="CHAD_dom_sf"/>
</dbReference>
<proteinExistence type="predicted"/>
<name>A0ABW4M6N4_9HYPH</name>
<evidence type="ECO:0000259" key="2">
    <source>
        <dbReference type="PROSITE" id="PS51708"/>
    </source>
</evidence>
<dbReference type="Proteomes" id="UP001597322">
    <property type="component" value="Unassembled WGS sequence"/>
</dbReference>
<dbReference type="PANTHER" id="PTHR39339">
    <property type="entry name" value="SLR1444 PROTEIN"/>
    <property type="match status" value="1"/>
</dbReference>
<dbReference type="RefSeq" id="WP_377403193.1">
    <property type="nucleotide sequence ID" value="NZ_JBHUEQ010000026.1"/>
</dbReference>
<dbReference type="InterPro" id="IPR007899">
    <property type="entry name" value="CHAD_dom"/>
</dbReference>
<dbReference type="PROSITE" id="PS51708">
    <property type="entry name" value="CHAD"/>
    <property type="match status" value="1"/>
</dbReference>
<sequence>MAFSIKPSKSFGGEFARVAEAQLRLAIDSLEKRPEGTHEAIHAARKRFKRLRALYRLVEPDARSFRERENERIRNMARTLSAVRDATALVETLDYLKSASSGEEEMEALQEAQERLRNRRDEIAQEAEADLEARLQAAVETCQEAIQALDHLDLPEGRTRTAKRLEKVWRKQLGKAHRALEECRTSHTEEAFHELRKCGQVYWMHLQLLYDLWPSAIEAKREQVKHLVDLLGHEHDLSVLVQTINETPDLLPKSETLALLLGAVIRNQQALRSEVLSRAQQIFIDRPSNEAAIVATLWLEAAD</sequence>
<dbReference type="PANTHER" id="PTHR39339:SF1">
    <property type="entry name" value="CHAD DOMAIN-CONTAINING PROTEIN"/>
    <property type="match status" value="1"/>
</dbReference>
<protein>
    <submittedName>
        <fullName evidence="3">CHAD domain-containing protein</fullName>
    </submittedName>
</protein>
<dbReference type="Pfam" id="PF05235">
    <property type="entry name" value="CHAD"/>
    <property type="match status" value="1"/>
</dbReference>